<dbReference type="EMBL" id="KN833023">
    <property type="protein sequence ID" value="KIM77606.1"/>
    <property type="molecule type" value="Genomic_DNA"/>
</dbReference>
<dbReference type="InParanoid" id="A0A0C3FCT2"/>
<gene>
    <name evidence="2" type="ORF">PILCRDRAFT_91045</name>
</gene>
<proteinExistence type="predicted"/>
<name>A0A0C3FCT2_PILCF</name>
<protein>
    <submittedName>
        <fullName evidence="2">Uncharacterized protein</fullName>
    </submittedName>
</protein>
<dbReference type="OrthoDB" id="3065063at2759"/>
<dbReference type="HOGENOM" id="CLU_692819_0_0_1"/>
<reference evidence="2 3" key="1">
    <citation type="submission" date="2014-04" db="EMBL/GenBank/DDBJ databases">
        <authorList>
            <consortium name="DOE Joint Genome Institute"/>
            <person name="Kuo A."/>
            <person name="Tarkka M."/>
            <person name="Buscot F."/>
            <person name="Kohler A."/>
            <person name="Nagy L.G."/>
            <person name="Floudas D."/>
            <person name="Copeland A."/>
            <person name="Barry K.W."/>
            <person name="Cichocki N."/>
            <person name="Veneault-Fourrey C."/>
            <person name="LaButti K."/>
            <person name="Lindquist E.A."/>
            <person name="Lipzen A."/>
            <person name="Lundell T."/>
            <person name="Morin E."/>
            <person name="Murat C."/>
            <person name="Sun H."/>
            <person name="Tunlid A."/>
            <person name="Henrissat B."/>
            <person name="Grigoriev I.V."/>
            <person name="Hibbett D.S."/>
            <person name="Martin F."/>
            <person name="Nordberg H.P."/>
            <person name="Cantor M.N."/>
            <person name="Hua S.X."/>
        </authorList>
    </citation>
    <scope>NUCLEOTIDE SEQUENCE [LARGE SCALE GENOMIC DNA]</scope>
    <source>
        <strain evidence="2 3">F 1598</strain>
    </source>
</reference>
<feature type="region of interest" description="Disordered" evidence="1">
    <location>
        <begin position="166"/>
        <end position="233"/>
    </location>
</feature>
<dbReference type="AlphaFoldDB" id="A0A0C3FCT2"/>
<organism evidence="2 3">
    <name type="scientific">Piloderma croceum (strain F 1598)</name>
    <dbReference type="NCBI Taxonomy" id="765440"/>
    <lineage>
        <taxon>Eukaryota</taxon>
        <taxon>Fungi</taxon>
        <taxon>Dikarya</taxon>
        <taxon>Basidiomycota</taxon>
        <taxon>Agaricomycotina</taxon>
        <taxon>Agaricomycetes</taxon>
        <taxon>Agaricomycetidae</taxon>
        <taxon>Atheliales</taxon>
        <taxon>Atheliaceae</taxon>
        <taxon>Piloderma</taxon>
    </lineage>
</organism>
<evidence type="ECO:0000313" key="3">
    <source>
        <dbReference type="Proteomes" id="UP000054166"/>
    </source>
</evidence>
<evidence type="ECO:0000313" key="2">
    <source>
        <dbReference type="EMBL" id="KIM77606.1"/>
    </source>
</evidence>
<dbReference type="Proteomes" id="UP000054166">
    <property type="component" value="Unassembled WGS sequence"/>
</dbReference>
<evidence type="ECO:0000256" key="1">
    <source>
        <dbReference type="SAM" id="MobiDB-lite"/>
    </source>
</evidence>
<reference evidence="3" key="2">
    <citation type="submission" date="2015-01" db="EMBL/GenBank/DDBJ databases">
        <title>Evolutionary Origins and Diversification of the Mycorrhizal Mutualists.</title>
        <authorList>
            <consortium name="DOE Joint Genome Institute"/>
            <consortium name="Mycorrhizal Genomics Consortium"/>
            <person name="Kohler A."/>
            <person name="Kuo A."/>
            <person name="Nagy L.G."/>
            <person name="Floudas D."/>
            <person name="Copeland A."/>
            <person name="Barry K.W."/>
            <person name="Cichocki N."/>
            <person name="Veneault-Fourrey C."/>
            <person name="LaButti K."/>
            <person name="Lindquist E.A."/>
            <person name="Lipzen A."/>
            <person name="Lundell T."/>
            <person name="Morin E."/>
            <person name="Murat C."/>
            <person name="Riley R."/>
            <person name="Ohm R."/>
            <person name="Sun H."/>
            <person name="Tunlid A."/>
            <person name="Henrissat B."/>
            <person name="Grigoriev I.V."/>
            <person name="Hibbett D.S."/>
            <person name="Martin F."/>
        </authorList>
    </citation>
    <scope>NUCLEOTIDE SEQUENCE [LARGE SCALE GENOMIC DNA]</scope>
    <source>
        <strain evidence="3">F 1598</strain>
    </source>
</reference>
<accession>A0A0C3FCT2</accession>
<keyword evidence="3" id="KW-1185">Reference proteome</keyword>
<sequence length="398" mass="44317">MSGLPPATPLSASSLTFVHENPIPRALQHTPSIQTAPVYPAANPQPSPIQPKTFYTTSKTSEATKKTTPFTGKELFELIQAAIAVRFFKAKHGEKGHKGLETAPEHIIKAVEGSSYEGALGAPLYLLLSSKKKFKDLSDKKVKKLHKKVDEDKRGGEAIQNASLHCSHHHAQANSNSDLDDDAHALPTSTTPAETQKAIPVKRLIIRSESSATKKKHSNADVNDGQPSTHNTKCIKRADSNINLHNFLLEEREKCEEFQGLMLLQMKKGNSQFERSLKNTQNFQNDFLAILACALIKLPDPLGVQTSLKWAIQMSNYTIWEHRSMKFEGMEFLVTIICLTLEPCRMCYPPYGAVNETKDGLDQCTTLVNSISILGKFRWVKQVVLITVKQVLQYFVKI</sequence>